<proteinExistence type="predicted"/>
<name>A0A3A6PLI7_9BACL</name>
<accession>A0A3A6PLI7</accession>
<evidence type="ECO:0000313" key="1">
    <source>
        <dbReference type="EMBL" id="RJX40208.1"/>
    </source>
</evidence>
<dbReference type="Proteomes" id="UP000267798">
    <property type="component" value="Unassembled WGS sequence"/>
</dbReference>
<protein>
    <submittedName>
        <fullName evidence="1">Uncharacterized protein</fullName>
    </submittedName>
</protein>
<gene>
    <name evidence="1" type="ORF">D3P09_12685</name>
</gene>
<evidence type="ECO:0000313" key="2">
    <source>
        <dbReference type="Proteomes" id="UP000267798"/>
    </source>
</evidence>
<reference evidence="1 2" key="1">
    <citation type="submission" date="2018-09" db="EMBL/GenBank/DDBJ databases">
        <title>Paenibacillus aracenensis nov. sp. isolated from a cave in southern Spain.</title>
        <authorList>
            <person name="Jurado V."/>
            <person name="Gutierrez-Patricio S."/>
            <person name="Gonzalez-Pimentel J.L."/>
            <person name="Miller A.Z."/>
            <person name="Laiz L."/>
            <person name="Saiz-Jimenez C."/>
        </authorList>
    </citation>
    <scope>NUCLEOTIDE SEQUENCE [LARGE SCALE GENOMIC DNA]</scope>
    <source>
        <strain evidence="1 2">JCM 19203</strain>
    </source>
</reference>
<sequence>MNRSILPDGYTVDAIKNAVIEYANYRMWTSRDHINETVSEKSFEPFVGQTIDVDVRVYADEAGEETVYAHTNKADWLIVLKRKVDIVYGDGQVSEGETSWPKGKWESVAQFPISIEKPRKPNYGSSPRKDQMIAAAEAQLKYYLCEDFVRGEGGEKWIGATAYLTDFFEYEEGASAWLIRDDGYAAYTPLAFVEGNNTFKAVGVKGFSLENIHLQDPGFTFQQQIKDTVLKFTCE</sequence>
<keyword evidence="2" id="KW-1185">Reference proteome</keyword>
<comment type="caution">
    <text evidence="1">The sequence shown here is derived from an EMBL/GenBank/DDBJ whole genome shotgun (WGS) entry which is preliminary data.</text>
</comment>
<dbReference type="AlphaFoldDB" id="A0A3A6PLI7"/>
<organism evidence="1 2">
    <name type="scientific">Paenibacillus pinisoli</name>
    <dbReference type="NCBI Taxonomy" id="1276110"/>
    <lineage>
        <taxon>Bacteria</taxon>
        <taxon>Bacillati</taxon>
        <taxon>Bacillota</taxon>
        <taxon>Bacilli</taxon>
        <taxon>Bacillales</taxon>
        <taxon>Paenibacillaceae</taxon>
        <taxon>Paenibacillus</taxon>
    </lineage>
</organism>
<dbReference type="EMBL" id="QXQB01000002">
    <property type="protein sequence ID" value="RJX40208.1"/>
    <property type="molecule type" value="Genomic_DNA"/>
</dbReference>